<feature type="region of interest" description="Disordered" evidence="1">
    <location>
        <begin position="50"/>
        <end position="74"/>
    </location>
</feature>
<proteinExistence type="predicted"/>
<dbReference type="AlphaFoldDB" id="A0A0J7KUI1"/>
<evidence type="ECO:0000313" key="3">
    <source>
        <dbReference type="Proteomes" id="UP000036403"/>
    </source>
</evidence>
<keyword evidence="3" id="KW-1185">Reference proteome</keyword>
<sequence length="104" mass="12049">MDNQQAPQIREQEWQQITNKKRTRSSPEILKSNKKQTQIKDYWLNKPVSTSNTYEKLSDEEDQESNADNIKNKYETKSPPIFLDGVENIAPLKQALDGVARINT</sequence>
<dbReference type="EMBL" id="LBMM01003085">
    <property type="protein sequence ID" value="KMQ93978.1"/>
    <property type="molecule type" value="Genomic_DNA"/>
</dbReference>
<name>A0A0J7KUI1_LASNI</name>
<evidence type="ECO:0000256" key="1">
    <source>
        <dbReference type="SAM" id="MobiDB-lite"/>
    </source>
</evidence>
<keyword evidence="2" id="KW-0808">Transferase</keyword>
<organism evidence="2 3">
    <name type="scientific">Lasius niger</name>
    <name type="common">Black garden ant</name>
    <dbReference type="NCBI Taxonomy" id="67767"/>
    <lineage>
        <taxon>Eukaryota</taxon>
        <taxon>Metazoa</taxon>
        <taxon>Ecdysozoa</taxon>
        <taxon>Arthropoda</taxon>
        <taxon>Hexapoda</taxon>
        <taxon>Insecta</taxon>
        <taxon>Pterygota</taxon>
        <taxon>Neoptera</taxon>
        <taxon>Endopterygota</taxon>
        <taxon>Hymenoptera</taxon>
        <taxon>Apocrita</taxon>
        <taxon>Aculeata</taxon>
        <taxon>Formicoidea</taxon>
        <taxon>Formicidae</taxon>
        <taxon>Formicinae</taxon>
        <taxon>Lasius</taxon>
        <taxon>Lasius</taxon>
    </lineage>
</organism>
<dbReference type="OrthoDB" id="10551238at2759"/>
<protein>
    <submittedName>
        <fullName evidence="2">7-cyano-7-deazaguanine trna-ribosyltransferase</fullName>
    </submittedName>
</protein>
<reference evidence="2 3" key="1">
    <citation type="submission" date="2015-04" db="EMBL/GenBank/DDBJ databases">
        <title>Lasius niger genome sequencing.</title>
        <authorList>
            <person name="Konorov E.A."/>
            <person name="Nikitin M.A."/>
            <person name="Kirill M.V."/>
            <person name="Chang P."/>
        </authorList>
    </citation>
    <scope>NUCLEOTIDE SEQUENCE [LARGE SCALE GENOMIC DNA]</scope>
    <source>
        <tissue evidence="2">Whole</tissue>
    </source>
</reference>
<dbReference type="Proteomes" id="UP000036403">
    <property type="component" value="Unassembled WGS sequence"/>
</dbReference>
<gene>
    <name evidence="2" type="ORF">RF55_5882</name>
</gene>
<accession>A0A0J7KUI1</accession>
<feature type="region of interest" description="Disordered" evidence="1">
    <location>
        <begin position="1"/>
        <end position="35"/>
    </location>
</feature>
<dbReference type="PaxDb" id="67767-A0A0J7KUI1"/>
<dbReference type="GO" id="GO:0016740">
    <property type="term" value="F:transferase activity"/>
    <property type="evidence" value="ECO:0007669"/>
    <property type="project" value="UniProtKB-KW"/>
</dbReference>
<comment type="caution">
    <text evidence="2">The sequence shown here is derived from an EMBL/GenBank/DDBJ whole genome shotgun (WGS) entry which is preliminary data.</text>
</comment>
<evidence type="ECO:0000313" key="2">
    <source>
        <dbReference type="EMBL" id="KMQ93978.1"/>
    </source>
</evidence>